<dbReference type="Pfam" id="PF26350">
    <property type="entry name" value="DUF8090"/>
    <property type="match status" value="1"/>
</dbReference>
<dbReference type="SMART" id="SM00487">
    <property type="entry name" value="DEXDc"/>
    <property type="match status" value="1"/>
</dbReference>
<dbReference type="InterPro" id="IPR014001">
    <property type="entry name" value="Helicase_ATP-bd"/>
</dbReference>
<dbReference type="SUPFAM" id="SSF52540">
    <property type="entry name" value="P-loop containing nucleoside triphosphate hydrolases"/>
    <property type="match status" value="1"/>
</dbReference>
<reference evidence="3" key="1">
    <citation type="submission" date="2023-03" db="EMBL/GenBank/DDBJ databases">
        <title>MT1 and MT2 Draft Genomes of Novel Species.</title>
        <authorList>
            <person name="Venkateswaran K."/>
        </authorList>
    </citation>
    <scope>NUCLEOTIDE SEQUENCE</scope>
    <source>
        <strain evidence="3">F6_3S_P_2</strain>
    </source>
</reference>
<comment type="caution">
    <text evidence="3">The sequence shown here is derived from an EMBL/GenBank/DDBJ whole genome shotgun (WGS) entry which is preliminary data.</text>
</comment>
<dbReference type="InterPro" id="IPR050742">
    <property type="entry name" value="Helicase_Restrict-Modif_Enz"/>
</dbReference>
<dbReference type="InterPro" id="IPR027417">
    <property type="entry name" value="P-loop_NTPase"/>
</dbReference>
<keyword evidence="3" id="KW-0547">Nucleotide-binding</keyword>
<dbReference type="InterPro" id="IPR006935">
    <property type="entry name" value="Helicase/UvrB_N"/>
</dbReference>
<evidence type="ECO:0000259" key="1">
    <source>
        <dbReference type="PROSITE" id="PS51192"/>
    </source>
</evidence>
<dbReference type="EMBL" id="JAROCC010000002">
    <property type="protein sequence ID" value="MDN4606617.1"/>
    <property type="molecule type" value="Genomic_DNA"/>
</dbReference>
<dbReference type="Proteomes" id="UP001175097">
    <property type="component" value="Unassembled WGS sequence"/>
</dbReference>
<dbReference type="Gene3D" id="3.30.870.10">
    <property type="entry name" value="Endonuclease Chain A"/>
    <property type="match status" value="1"/>
</dbReference>
<dbReference type="Pfam" id="PF00271">
    <property type="entry name" value="Helicase_C"/>
    <property type="match status" value="1"/>
</dbReference>
<dbReference type="Pfam" id="PF13091">
    <property type="entry name" value="PLDc_2"/>
    <property type="match status" value="1"/>
</dbReference>
<dbReference type="CDD" id="cd18032">
    <property type="entry name" value="DEXHc_RE_I_III_res"/>
    <property type="match status" value="1"/>
</dbReference>
<keyword evidence="4" id="KW-1185">Reference proteome</keyword>
<dbReference type="PANTHER" id="PTHR47396">
    <property type="entry name" value="TYPE I RESTRICTION ENZYME ECOKI R PROTEIN"/>
    <property type="match status" value="1"/>
</dbReference>
<sequence>MESFVRNLRASLHEGFIDKDESNLGSFKPELLINNSDKNSAVLNTLQDELETSEDFLFSVAFITESGLATLKSVLLDLKEKGVSGRILTSTYLYFNQPKVFRELLKLTNVEVRLTDLKGFHSKGYIFKQKTHYSLIVGSSNLTAHALKVNYEWNVKLTSHENGEIVAHFKNQFEDVWKDSFLLTEDWINNYEKEYEKNVDTSLAEQVIEMPSNYNPNAIKEALEITPNKMQIAALTQIQAVRDAGNERGLVISATGTGKTYLSAFDVRSYQPKRMLFIVHREQILKKAKEDFKRILGGIEEEFGMYVGSSKELDKRYVFASIQTLSKPENLQMFDPEDFDYILIDEVHKAGAASYLRVIEYFKPKFLMGMTATPERTDDFNIYELFNYNVAYEIRLQEALEEDMLCPFHYFGVTDIEVDGEVIDDTTVLSKLVTEERVSHLIDKITYYGYSGNSLKGLMFCSRKDEAEKLSNVLNARGLRTVALTGDDSQQERERRVTQLENGLLDYILTVDIFNEGIDIPSINQVVMLRQTQSSIIFIQQLGRGLRKHASKDYVTIIDFIGNYTNNYLIPIALSGDRSLNKDNIRRRTKDTSFIKGVSTVNFEEIAKKRIFSSINSSNLTALKILRDAYFELKNKIGRIPYLIDYIENHSIDPVVIAEKHSNYYQFLLKMREDTPTLTIYEDKVLTMLSMEILNGKRKHEVILLELLINNEHLSKDEYLEHLSARGCRVDSDTIISVQRIFNLSFFTQNNKKKYGDLSIIEFDDNNGYRFNDLIQRSIKDNPYFLSLVNDVVKSAKARSERYQCDRPLTLYEKYSRKDACKLLNWDADESSTMYGYKPKHGTCPIFVTYHKHDNVESSVDYGDEFLSPELFKWYTRSNRTIQSQEVQRVIHADEQGYDIHIFIKKDDDEGTDFYYLGKGFPDKASVEEDRMKDKNSRDLPVVHMNMVMEQAVEGKLYHYLIKE</sequence>
<dbReference type="PROSITE" id="PS51194">
    <property type="entry name" value="HELICASE_CTER"/>
    <property type="match status" value="1"/>
</dbReference>
<dbReference type="RefSeq" id="WP_301242141.1">
    <property type="nucleotide sequence ID" value="NZ_JAROCC010000002.1"/>
</dbReference>
<evidence type="ECO:0000313" key="3">
    <source>
        <dbReference type="EMBL" id="MDN4606617.1"/>
    </source>
</evidence>
<name>A0ABT8JQC6_9BACL</name>
<evidence type="ECO:0000313" key="4">
    <source>
        <dbReference type="Proteomes" id="UP001175097"/>
    </source>
</evidence>
<dbReference type="CDD" id="cd18799">
    <property type="entry name" value="SF2_C_EcoAI-like"/>
    <property type="match status" value="1"/>
</dbReference>
<dbReference type="PROSITE" id="PS51192">
    <property type="entry name" value="HELICASE_ATP_BIND_1"/>
    <property type="match status" value="1"/>
</dbReference>
<dbReference type="CDD" id="cd09204">
    <property type="entry name" value="PLDc_N_DEXD_b2"/>
    <property type="match status" value="1"/>
</dbReference>
<gene>
    <name evidence="3" type="ORF">P5G49_03900</name>
</gene>
<dbReference type="Pfam" id="PF11907">
    <property type="entry name" value="DUF3427"/>
    <property type="match status" value="1"/>
</dbReference>
<protein>
    <submittedName>
        <fullName evidence="3">DEAD/DEAH box helicase</fullName>
    </submittedName>
</protein>
<dbReference type="Pfam" id="PF04851">
    <property type="entry name" value="ResIII"/>
    <property type="match status" value="1"/>
</dbReference>
<organism evidence="3 4">
    <name type="scientific">Sporosarcina highlanderae</name>
    <dbReference type="NCBI Taxonomy" id="3035916"/>
    <lineage>
        <taxon>Bacteria</taxon>
        <taxon>Bacillati</taxon>
        <taxon>Bacillota</taxon>
        <taxon>Bacilli</taxon>
        <taxon>Bacillales</taxon>
        <taxon>Caryophanaceae</taxon>
        <taxon>Sporosarcina</taxon>
    </lineage>
</organism>
<dbReference type="GO" id="GO:0004386">
    <property type="term" value="F:helicase activity"/>
    <property type="evidence" value="ECO:0007669"/>
    <property type="project" value="UniProtKB-KW"/>
</dbReference>
<dbReference type="PANTHER" id="PTHR47396:SF1">
    <property type="entry name" value="ATP-DEPENDENT HELICASE IRC3-RELATED"/>
    <property type="match status" value="1"/>
</dbReference>
<dbReference type="InterPro" id="IPR001650">
    <property type="entry name" value="Helicase_C-like"/>
</dbReference>
<proteinExistence type="predicted"/>
<keyword evidence="3" id="KW-0378">Hydrolase</keyword>
<dbReference type="SMART" id="SM00490">
    <property type="entry name" value="HELICc"/>
    <property type="match status" value="1"/>
</dbReference>
<dbReference type="InterPro" id="IPR025202">
    <property type="entry name" value="PLD-like_dom"/>
</dbReference>
<dbReference type="InterPro" id="IPR021835">
    <property type="entry name" value="DUF3427"/>
</dbReference>
<feature type="domain" description="Helicase ATP-binding" evidence="1">
    <location>
        <begin position="240"/>
        <end position="392"/>
    </location>
</feature>
<dbReference type="InterPro" id="IPR058403">
    <property type="entry name" value="DUF8090"/>
</dbReference>
<evidence type="ECO:0000259" key="2">
    <source>
        <dbReference type="PROSITE" id="PS51194"/>
    </source>
</evidence>
<accession>A0ABT8JQC6</accession>
<feature type="domain" description="Helicase C-terminal" evidence="2">
    <location>
        <begin position="444"/>
        <end position="593"/>
    </location>
</feature>
<keyword evidence="3" id="KW-0067">ATP-binding</keyword>
<keyword evidence="3" id="KW-0347">Helicase</keyword>
<dbReference type="Gene3D" id="3.40.50.300">
    <property type="entry name" value="P-loop containing nucleotide triphosphate hydrolases"/>
    <property type="match status" value="2"/>
</dbReference>
<dbReference type="SUPFAM" id="SSF56024">
    <property type="entry name" value="Phospholipase D/nuclease"/>
    <property type="match status" value="1"/>
</dbReference>